<feature type="transmembrane region" description="Helical" evidence="1">
    <location>
        <begin position="213"/>
        <end position="236"/>
    </location>
</feature>
<feature type="transmembrane region" description="Helical" evidence="1">
    <location>
        <begin position="133"/>
        <end position="153"/>
    </location>
</feature>
<keyword evidence="1" id="KW-1133">Transmembrane helix</keyword>
<evidence type="ECO:0000313" key="2">
    <source>
        <dbReference type="EMBL" id="GGH72696.1"/>
    </source>
</evidence>
<feature type="transmembrane region" description="Helical" evidence="1">
    <location>
        <begin position="18"/>
        <end position="43"/>
    </location>
</feature>
<reference evidence="2" key="1">
    <citation type="journal article" date="2014" name="Int. J. Syst. Evol. Microbiol.">
        <title>Complete genome sequence of Corynebacterium casei LMG S-19264T (=DSM 44701T), isolated from a smear-ripened cheese.</title>
        <authorList>
            <consortium name="US DOE Joint Genome Institute (JGI-PGF)"/>
            <person name="Walter F."/>
            <person name="Albersmeier A."/>
            <person name="Kalinowski J."/>
            <person name="Ruckert C."/>
        </authorList>
    </citation>
    <scope>NUCLEOTIDE SEQUENCE</scope>
    <source>
        <strain evidence="2">CGMCC 1.12360</strain>
    </source>
</reference>
<evidence type="ECO:0008006" key="4">
    <source>
        <dbReference type="Google" id="ProtNLM"/>
    </source>
</evidence>
<dbReference type="Proteomes" id="UP000602050">
    <property type="component" value="Unassembled WGS sequence"/>
</dbReference>
<feature type="transmembrane region" description="Helical" evidence="1">
    <location>
        <begin position="173"/>
        <end position="193"/>
    </location>
</feature>
<dbReference type="RefSeq" id="WP_188391266.1">
    <property type="nucleotide sequence ID" value="NZ_BMEV01000013.1"/>
</dbReference>
<dbReference type="InterPro" id="IPR021315">
    <property type="entry name" value="Gap/Sap"/>
</dbReference>
<proteinExistence type="predicted"/>
<dbReference type="AlphaFoldDB" id="A0A8J3EIP6"/>
<keyword evidence="1" id="KW-0472">Membrane</keyword>
<evidence type="ECO:0000313" key="3">
    <source>
        <dbReference type="Proteomes" id="UP000602050"/>
    </source>
</evidence>
<evidence type="ECO:0000256" key="1">
    <source>
        <dbReference type="SAM" id="Phobius"/>
    </source>
</evidence>
<comment type="caution">
    <text evidence="2">The sequence shown here is derived from an EMBL/GenBank/DDBJ whole genome shotgun (WGS) entry which is preliminary data.</text>
</comment>
<name>A0A8J3EIP6_9BACI</name>
<gene>
    <name evidence="2" type="ORF">GCM10010978_09850</name>
</gene>
<organism evidence="2 3">
    <name type="scientific">Compostibacillus humi</name>
    <dbReference type="NCBI Taxonomy" id="1245525"/>
    <lineage>
        <taxon>Bacteria</taxon>
        <taxon>Bacillati</taxon>
        <taxon>Bacillota</taxon>
        <taxon>Bacilli</taxon>
        <taxon>Bacillales</taxon>
        <taxon>Bacillaceae</taxon>
        <taxon>Compostibacillus</taxon>
    </lineage>
</organism>
<keyword evidence="3" id="KW-1185">Reference proteome</keyword>
<dbReference type="EMBL" id="BMEV01000013">
    <property type="protein sequence ID" value="GGH72696.1"/>
    <property type="molecule type" value="Genomic_DNA"/>
</dbReference>
<keyword evidence="1" id="KW-0812">Transmembrane</keyword>
<feature type="transmembrane region" description="Helical" evidence="1">
    <location>
        <begin position="55"/>
        <end position="75"/>
    </location>
</feature>
<dbReference type="Pfam" id="PF11139">
    <property type="entry name" value="SfLAP"/>
    <property type="match status" value="1"/>
</dbReference>
<protein>
    <recommendedName>
        <fullName evidence="4">GAP family protein</fullName>
    </recommendedName>
</protein>
<feature type="transmembrane region" description="Helical" evidence="1">
    <location>
        <begin position="95"/>
        <end position="112"/>
    </location>
</feature>
<sequence length="237" mass="26327">MIQIIETIMPSSSLEFSVALMIISICALIDILSPGVLGVTGYLLLTQPNQLPSRLLVFIFIVQLGYFITGLLLYFGGETLLKLIEQISEFDFINWFYTVAGAILVFISFMKPSKNSVQRITSWIPRQTTIRGMVVLGIIIFLTEFVTALPYFYSISLMNHLAMKPASSVPIIIGYNMVMVLPSLLLLGINILFKEKLQSFLNKIRSKLNELPISSILGAVGLVGVVFFNIGIRGILN</sequence>
<accession>A0A8J3EIP6</accession>
<reference evidence="2" key="2">
    <citation type="submission" date="2020-09" db="EMBL/GenBank/DDBJ databases">
        <authorList>
            <person name="Sun Q."/>
            <person name="Zhou Y."/>
        </authorList>
    </citation>
    <scope>NUCLEOTIDE SEQUENCE</scope>
    <source>
        <strain evidence="2">CGMCC 1.12360</strain>
    </source>
</reference>